<gene>
    <name evidence="2" type="primary">LOC109115092</name>
</gene>
<dbReference type="RefSeq" id="XP_019054315.1">
    <property type="nucleotide sequence ID" value="XM_019198770.1"/>
</dbReference>
<keyword evidence="1" id="KW-1185">Reference proteome</keyword>
<dbReference type="Proteomes" id="UP000189703">
    <property type="component" value="Unplaced"/>
</dbReference>
<dbReference type="KEGG" id="nnu:109115092"/>
<evidence type="ECO:0000313" key="1">
    <source>
        <dbReference type="Proteomes" id="UP000189703"/>
    </source>
</evidence>
<evidence type="ECO:0000313" key="2">
    <source>
        <dbReference type="RefSeq" id="XP_019054315.1"/>
    </source>
</evidence>
<dbReference type="OMA" id="IVIYIEN"/>
<organism evidence="1 2">
    <name type="scientific">Nelumbo nucifera</name>
    <name type="common">Sacred lotus</name>
    <dbReference type="NCBI Taxonomy" id="4432"/>
    <lineage>
        <taxon>Eukaryota</taxon>
        <taxon>Viridiplantae</taxon>
        <taxon>Streptophyta</taxon>
        <taxon>Embryophyta</taxon>
        <taxon>Tracheophyta</taxon>
        <taxon>Spermatophyta</taxon>
        <taxon>Magnoliopsida</taxon>
        <taxon>Proteales</taxon>
        <taxon>Nelumbonaceae</taxon>
        <taxon>Nelumbo</taxon>
    </lineage>
</organism>
<name>A0A1U8Q8B0_NELNU</name>
<proteinExistence type="predicted"/>
<dbReference type="GeneID" id="109115092"/>
<dbReference type="AlphaFoldDB" id="A0A1U8Q8B0"/>
<reference evidence="2" key="1">
    <citation type="submission" date="2025-08" db="UniProtKB">
        <authorList>
            <consortium name="RefSeq"/>
        </authorList>
    </citation>
    <scope>IDENTIFICATION</scope>
</reference>
<dbReference type="InParanoid" id="A0A1U8Q8B0"/>
<accession>A0A1U8Q8B0</accession>
<dbReference type="PANTHER" id="PTHR37610">
    <property type="entry name" value="CCHC-TYPE DOMAIN-CONTAINING PROTEIN"/>
    <property type="match status" value="1"/>
</dbReference>
<protein>
    <submittedName>
        <fullName evidence="2">Uncharacterized protein LOC109115092</fullName>
    </submittedName>
</protein>
<dbReference type="PANTHER" id="PTHR37610:SF97">
    <property type="entry name" value="RETROTRANSPOSON GAG DOMAIN-CONTAINING PROTEIN"/>
    <property type="match status" value="1"/>
</dbReference>
<sequence length="137" mass="15959">MSNALLSKNKMAFVDGSLKKLDESSPDQFAWRKCNSLVITWLFNSLAWDLHDNVAYVDCFTDIWHDPEESFSQRNTPRIFHLKRELALIRKDNFLISAYFTKLKSLWDELSVYFQIPSCTCGSCTWGATKEFMADKE</sequence>
<dbReference type="OrthoDB" id="5544992at2759"/>